<dbReference type="GO" id="GO:0016702">
    <property type="term" value="F:oxidoreductase activity, acting on single donors with incorporation of molecular oxygen, incorporation of two atoms of oxygen"/>
    <property type="evidence" value="ECO:0007669"/>
    <property type="project" value="InterPro"/>
</dbReference>
<dbReference type="OrthoDB" id="407298at2759"/>
<dbReference type="Gene3D" id="3.10.450.60">
    <property type="match status" value="1"/>
</dbReference>
<dbReference type="InterPro" id="IPR036392">
    <property type="entry name" value="PLAT/LH2_dom_sf"/>
</dbReference>
<dbReference type="EnsemblMetazoa" id="BGLB009258-RB">
    <property type="protein sequence ID" value="BGLB009258-PB"/>
    <property type="gene ID" value="BGLB009258"/>
</dbReference>
<dbReference type="VEuPathDB" id="VectorBase:BGLAX_041836"/>
<dbReference type="PROSITE" id="PS00081">
    <property type="entry name" value="LIPOXYGENASE_2"/>
    <property type="match status" value="1"/>
</dbReference>
<dbReference type="InterPro" id="IPR020834">
    <property type="entry name" value="LipOase_CS"/>
</dbReference>
<keyword evidence="1" id="KW-0479">Metal-binding</keyword>
<gene>
    <name evidence="8" type="primary">106071096</name>
</gene>
<evidence type="ECO:0000256" key="4">
    <source>
        <dbReference type="ARBA" id="ARBA00023098"/>
    </source>
</evidence>
<dbReference type="InterPro" id="IPR000907">
    <property type="entry name" value="LipOase"/>
</dbReference>
<dbReference type="Pfam" id="PF00305">
    <property type="entry name" value="Lipoxygenase"/>
    <property type="match status" value="1"/>
</dbReference>
<accession>A0A2C9JWS1</accession>
<keyword evidence="2" id="KW-0223">Dioxygenase</keyword>
<feature type="domain" description="Lipoxygenase" evidence="7">
    <location>
        <begin position="132"/>
        <end position="682"/>
    </location>
</feature>
<evidence type="ECO:0000256" key="3">
    <source>
        <dbReference type="ARBA" id="ARBA00023002"/>
    </source>
</evidence>
<evidence type="ECO:0000313" key="8">
    <source>
        <dbReference type="EnsemblMetazoa" id="BGLB009258-PB"/>
    </source>
</evidence>
<dbReference type="STRING" id="6526.A0A2C9JWS1"/>
<dbReference type="PROSITE" id="PS51393">
    <property type="entry name" value="LIPOXYGENASE_3"/>
    <property type="match status" value="1"/>
</dbReference>
<feature type="domain" description="PLAT" evidence="6">
    <location>
        <begin position="10"/>
        <end position="133"/>
    </location>
</feature>
<dbReference type="AlphaFoldDB" id="A0A2C9JWS1"/>
<dbReference type="PROSITE" id="PS50095">
    <property type="entry name" value="PLAT"/>
    <property type="match status" value="1"/>
</dbReference>
<dbReference type="GO" id="GO:0046872">
    <property type="term" value="F:metal ion binding"/>
    <property type="evidence" value="ECO:0007669"/>
    <property type="project" value="UniProtKB-KW"/>
</dbReference>
<evidence type="ECO:0000256" key="1">
    <source>
        <dbReference type="ARBA" id="ARBA00022723"/>
    </source>
</evidence>
<dbReference type="InterPro" id="IPR036226">
    <property type="entry name" value="LipOase_C_sf"/>
</dbReference>
<dbReference type="RefSeq" id="XP_013086587.2">
    <property type="nucleotide sequence ID" value="XM_013231133.2"/>
</dbReference>
<evidence type="ECO:0000313" key="9">
    <source>
        <dbReference type="Proteomes" id="UP000076420"/>
    </source>
</evidence>
<reference evidence="8" key="1">
    <citation type="submission" date="2020-05" db="UniProtKB">
        <authorList>
            <consortium name="EnsemblMetazoa"/>
        </authorList>
    </citation>
    <scope>IDENTIFICATION</scope>
    <source>
        <strain evidence="8">BB02</strain>
    </source>
</reference>
<dbReference type="PRINTS" id="PR00087">
    <property type="entry name" value="LIPOXYGENASE"/>
</dbReference>
<sequence>MFSFFGLVESDYIVEVKTGDTIGAGTNANVSIILYDDKGESSSAIRLDQIMTNNFERGSKDVFQISKSYTGSLKKEGRIKRIEFWRDDHCSSSDWYVERIVVQNKATKSLFVFPVYRWVNANYRYKIKHLDTALPQHEDEDLKEPRKQYIADKRKYYILDQKFPKEYPDGPVQVKTLPADEMFSFNDKFCLSTLILGLKVSSKIINYAHGDWKSIGDIASIYSPPAFPKPDKASLWTDDLNFGRQRVASVNHSVIALATSIPEKFPVTDALLAPLLGGLTLQQALDKKRLFICDFQILEGLPTLKDRVLCAPIGLFFVDMAEQLRPIAIQLFQKPGAENPIFTPRSPSLTWTMVKMWFNNADSAYHQALTHLGFTHLLMESFCLATQRNLSHSHPVYKILAPHFLNLVAINSLAVSELISEGGWVDKAMNYGNQGMYALVAKAYKHWRLDVDGTLPEDLKRRGLDDLNVLPGYHYRNDAILLYNAIDKYVRDYLAIYYSTPELVIGDFELQNWAQELVKERNFAEGGMGIMGIPGNGALSTVEQVQQIVTSTIFICSVGHAATNFPQYDEYGFPPNYPATLVEQPPKDAKEVMTEKQVLACLPNKEMTLEIMTMTKVLSTKGTKSLGDFEVQHIVEPQAQAVVDRFKQDIAEISKIIKERNESRFPKYKYLDPEYIPNSISI</sequence>
<dbReference type="InterPro" id="IPR013819">
    <property type="entry name" value="LipOase_C"/>
</dbReference>
<dbReference type="PANTHER" id="PTHR11771">
    <property type="entry name" value="LIPOXYGENASE"/>
    <property type="match status" value="1"/>
</dbReference>
<dbReference type="GO" id="GO:0034440">
    <property type="term" value="P:lipid oxidation"/>
    <property type="evidence" value="ECO:0007669"/>
    <property type="project" value="InterPro"/>
</dbReference>
<evidence type="ECO:0000256" key="2">
    <source>
        <dbReference type="ARBA" id="ARBA00022964"/>
    </source>
</evidence>
<proteinExistence type="predicted"/>
<comment type="caution">
    <text evidence="5">Lacks conserved residue(s) required for the propagation of feature annotation.</text>
</comment>
<keyword evidence="4" id="KW-0443">Lipid metabolism</keyword>
<dbReference type="InterPro" id="IPR001024">
    <property type="entry name" value="PLAT/LH2_dom"/>
</dbReference>
<evidence type="ECO:0008006" key="10">
    <source>
        <dbReference type="Google" id="ProtNLM"/>
    </source>
</evidence>
<dbReference type="SUPFAM" id="SSF49723">
    <property type="entry name" value="Lipase/lipooxygenase domain (PLAT/LH2 domain)"/>
    <property type="match status" value="1"/>
</dbReference>
<evidence type="ECO:0000259" key="6">
    <source>
        <dbReference type="PROSITE" id="PS50095"/>
    </source>
</evidence>
<keyword evidence="3" id="KW-0560">Oxidoreductase</keyword>
<dbReference type="Gene3D" id="2.40.180.10">
    <property type="entry name" value="Catalase core domain"/>
    <property type="match status" value="1"/>
</dbReference>
<dbReference type="Gene3D" id="1.20.245.10">
    <property type="entry name" value="Lipoxygenase-1, Domain 5"/>
    <property type="match status" value="1"/>
</dbReference>
<evidence type="ECO:0000256" key="5">
    <source>
        <dbReference type="PROSITE-ProRule" id="PRU00152"/>
    </source>
</evidence>
<dbReference type="SUPFAM" id="SSF48484">
    <property type="entry name" value="Lipoxigenase"/>
    <property type="match status" value="1"/>
</dbReference>
<organism evidence="8 9">
    <name type="scientific">Biomphalaria glabrata</name>
    <name type="common">Bloodfluke planorb</name>
    <name type="synonym">Freshwater snail</name>
    <dbReference type="NCBI Taxonomy" id="6526"/>
    <lineage>
        <taxon>Eukaryota</taxon>
        <taxon>Metazoa</taxon>
        <taxon>Spiralia</taxon>
        <taxon>Lophotrochozoa</taxon>
        <taxon>Mollusca</taxon>
        <taxon>Gastropoda</taxon>
        <taxon>Heterobranchia</taxon>
        <taxon>Euthyneura</taxon>
        <taxon>Panpulmonata</taxon>
        <taxon>Hygrophila</taxon>
        <taxon>Lymnaeoidea</taxon>
        <taxon>Planorbidae</taxon>
        <taxon>Biomphalaria</taxon>
    </lineage>
</organism>
<dbReference type="Pfam" id="PF01477">
    <property type="entry name" value="PLAT"/>
    <property type="match status" value="1"/>
</dbReference>
<dbReference type="KEGG" id="bgt:106071096"/>
<dbReference type="SMART" id="SM00308">
    <property type="entry name" value="LH2"/>
    <property type="match status" value="1"/>
</dbReference>
<evidence type="ECO:0000259" key="7">
    <source>
        <dbReference type="PROSITE" id="PS51393"/>
    </source>
</evidence>
<dbReference type="VEuPathDB" id="VectorBase:BGLB009258"/>
<protein>
    <recommendedName>
        <fullName evidence="10">Lipoxygenase domain-containing protein</fullName>
    </recommendedName>
</protein>
<dbReference type="Proteomes" id="UP000076420">
    <property type="component" value="Unassembled WGS sequence"/>
</dbReference>
<name>A0A2C9JWS1_BIOGL</name>